<evidence type="ECO:0000256" key="1">
    <source>
        <dbReference type="SAM" id="Phobius"/>
    </source>
</evidence>
<dbReference type="Proteomes" id="UP000051249">
    <property type="component" value="Unassembled WGS sequence"/>
</dbReference>
<proteinExistence type="predicted"/>
<evidence type="ECO:0000313" key="3">
    <source>
        <dbReference type="Proteomes" id="UP000051249"/>
    </source>
</evidence>
<accession>A0A0R2NA31</accession>
<keyword evidence="1" id="KW-0812">Transmembrane</keyword>
<gene>
    <name evidence="2" type="ORF">IV88_GL001114</name>
</gene>
<keyword evidence="1" id="KW-0472">Membrane</keyword>
<feature type="transmembrane region" description="Helical" evidence="1">
    <location>
        <begin position="7"/>
        <end position="25"/>
    </location>
</feature>
<keyword evidence="3" id="KW-1185">Reference proteome</keyword>
<dbReference type="EMBL" id="JQCQ01000035">
    <property type="protein sequence ID" value="KRO22729.1"/>
    <property type="molecule type" value="Genomic_DNA"/>
</dbReference>
<dbReference type="AlphaFoldDB" id="A0A0R2NA31"/>
<name>A0A0R2NA31_9LACO</name>
<feature type="transmembrane region" description="Helical" evidence="1">
    <location>
        <begin position="31"/>
        <end position="52"/>
    </location>
</feature>
<sequence>MLMTSSKIMAAIFTVVYAVLIYMVATGQMMGAMYLMAIGMFAESLLCLIHCFKNNK</sequence>
<dbReference type="PATRIC" id="fig|480391.4.peg.1130"/>
<evidence type="ECO:0000313" key="2">
    <source>
        <dbReference type="EMBL" id="KRO22729.1"/>
    </source>
</evidence>
<protein>
    <submittedName>
        <fullName evidence="2">Uncharacterized protein</fullName>
    </submittedName>
</protein>
<reference evidence="2 3" key="1">
    <citation type="journal article" date="2015" name="Genome Announc.">
        <title>Expanding the biotechnology potential of lactobacilli through comparative genomics of 213 strains and associated genera.</title>
        <authorList>
            <person name="Sun Z."/>
            <person name="Harris H.M."/>
            <person name="McCann A."/>
            <person name="Guo C."/>
            <person name="Argimon S."/>
            <person name="Zhang W."/>
            <person name="Yang X."/>
            <person name="Jeffery I.B."/>
            <person name="Cooney J.C."/>
            <person name="Kagawa T.F."/>
            <person name="Liu W."/>
            <person name="Song Y."/>
            <person name="Salvetti E."/>
            <person name="Wrobel A."/>
            <person name="Rasinkangas P."/>
            <person name="Parkhill J."/>
            <person name="Rea M.C."/>
            <person name="O'Sullivan O."/>
            <person name="Ritari J."/>
            <person name="Douillard F.P."/>
            <person name="Paul Ross R."/>
            <person name="Yang R."/>
            <person name="Briner A.E."/>
            <person name="Felis G.E."/>
            <person name="de Vos W.M."/>
            <person name="Barrangou R."/>
            <person name="Klaenhammer T.R."/>
            <person name="Caufield P.W."/>
            <person name="Cui Y."/>
            <person name="Zhang H."/>
            <person name="O'Toole P.W."/>
        </authorList>
    </citation>
    <scope>NUCLEOTIDE SEQUENCE [LARGE SCALE GENOMIC DNA]</scope>
    <source>
        <strain evidence="2 3">DSM 23026</strain>
    </source>
</reference>
<keyword evidence="1" id="KW-1133">Transmembrane helix</keyword>
<dbReference type="RefSeq" id="WP_157059331.1">
    <property type="nucleotide sequence ID" value="NZ_BJZZ01000035.1"/>
</dbReference>
<organism evidence="2 3">
    <name type="scientific">Pediococcus argentinicus</name>
    <dbReference type="NCBI Taxonomy" id="480391"/>
    <lineage>
        <taxon>Bacteria</taxon>
        <taxon>Bacillati</taxon>
        <taxon>Bacillota</taxon>
        <taxon>Bacilli</taxon>
        <taxon>Lactobacillales</taxon>
        <taxon>Lactobacillaceae</taxon>
        <taxon>Pediococcus</taxon>
    </lineage>
</organism>
<comment type="caution">
    <text evidence="2">The sequence shown here is derived from an EMBL/GenBank/DDBJ whole genome shotgun (WGS) entry which is preliminary data.</text>
</comment>